<protein>
    <submittedName>
        <fullName evidence="1">Uncharacterized protein</fullName>
    </submittedName>
</protein>
<evidence type="ECO:0000313" key="2">
    <source>
        <dbReference type="Proteomes" id="UP000237105"/>
    </source>
</evidence>
<name>A0A2P5E0Y8_PARAD</name>
<dbReference type="OrthoDB" id="1939596at2759"/>
<comment type="caution">
    <text evidence="1">The sequence shown here is derived from an EMBL/GenBank/DDBJ whole genome shotgun (WGS) entry which is preliminary data.</text>
</comment>
<organism evidence="1 2">
    <name type="scientific">Parasponia andersonii</name>
    <name type="common">Sponia andersonii</name>
    <dbReference type="NCBI Taxonomy" id="3476"/>
    <lineage>
        <taxon>Eukaryota</taxon>
        <taxon>Viridiplantae</taxon>
        <taxon>Streptophyta</taxon>
        <taxon>Embryophyta</taxon>
        <taxon>Tracheophyta</taxon>
        <taxon>Spermatophyta</taxon>
        <taxon>Magnoliopsida</taxon>
        <taxon>eudicotyledons</taxon>
        <taxon>Gunneridae</taxon>
        <taxon>Pentapetalae</taxon>
        <taxon>rosids</taxon>
        <taxon>fabids</taxon>
        <taxon>Rosales</taxon>
        <taxon>Cannabaceae</taxon>
        <taxon>Parasponia</taxon>
    </lineage>
</organism>
<gene>
    <name evidence="1" type="ORF">PanWU01x14_013040</name>
</gene>
<evidence type="ECO:0000313" key="1">
    <source>
        <dbReference type="EMBL" id="PON79188.1"/>
    </source>
</evidence>
<dbReference type="AlphaFoldDB" id="A0A2P5E0Y8"/>
<proteinExistence type="predicted"/>
<sequence length="124" mass="14056">MWGIRTEQFRFMNVKDWCLKLLTGRLVPNHDPSIDEIMLFASLYVEAALSTDQASDQSFPMHVIWVPPPPRWIKIKVDTVVRDEKAIGAVVAWHTQCRTLAARIVKCQCLDPLVAEIATLLLGV</sequence>
<dbReference type="Proteomes" id="UP000237105">
    <property type="component" value="Unassembled WGS sequence"/>
</dbReference>
<keyword evidence="2" id="KW-1185">Reference proteome</keyword>
<dbReference type="EMBL" id="JXTB01000005">
    <property type="protein sequence ID" value="PON79188.1"/>
    <property type="molecule type" value="Genomic_DNA"/>
</dbReference>
<accession>A0A2P5E0Y8</accession>
<reference evidence="2" key="1">
    <citation type="submission" date="2016-06" db="EMBL/GenBank/DDBJ databases">
        <title>Parallel loss of symbiosis genes in relatives of nitrogen-fixing non-legume Parasponia.</title>
        <authorList>
            <person name="Van Velzen R."/>
            <person name="Holmer R."/>
            <person name="Bu F."/>
            <person name="Rutten L."/>
            <person name="Van Zeijl A."/>
            <person name="Liu W."/>
            <person name="Santuari L."/>
            <person name="Cao Q."/>
            <person name="Sharma T."/>
            <person name="Shen D."/>
            <person name="Roswanjaya Y."/>
            <person name="Wardhani T."/>
            <person name="Kalhor M.S."/>
            <person name="Jansen J."/>
            <person name="Van den Hoogen J."/>
            <person name="Gungor B."/>
            <person name="Hartog M."/>
            <person name="Hontelez J."/>
            <person name="Verver J."/>
            <person name="Yang W.-C."/>
            <person name="Schijlen E."/>
            <person name="Repin R."/>
            <person name="Schilthuizen M."/>
            <person name="Schranz E."/>
            <person name="Heidstra R."/>
            <person name="Miyata K."/>
            <person name="Fedorova E."/>
            <person name="Kohlen W."/>
            <person name="Bisseling T."/>
            <person name="Smit S."/>
            <person name="Geurts R."/>
        </authorList>
    </citation>
    <scope>NUCLEOTIDE SEQUENCE [LARGE SCALE GENOMIC DNA]</scope>
    <source>
        <strain evidence="2">cv. WU1-14</strain>
    </source>
</reference>